<protein>
    <submittedName>
        <fullName evidence="1">Uncharacterized protein</fullName>
    </submittedName>
</protein>
<feature type="non-terminal residue" evidence="1">
    <location>
        <position position="1"/>
    </location>
</feature>
<reference evidence="1" key="1">
    <citation type="submission" date="2021-02" db="EMBL/GenBank/DDBJ databases">
        <authorList>
            <person name="Nowell W R."/>
        </authorList>
    </citation>
    <scope>NUCLEOTIDE SEQUENCE</scope>
</reference>
<gene>
    <name evidence="1" type="ORF">FNK824_LOCUS39035</name>
</gene>
<proteinExistence type="predicted"/>
<organism evidence="1 2">
    <name type="scientific">Rotaria sordida</name>
    <dbReference type="NCBI Taxonomy" id="392033"/>
    <lineage>
        <taxon>Eukaryota</taxon>
        <taxon>Metazoa</taxon>
        <taxon>Spiralia</taxon>
        <taxon>Gnathifera</taxon>
        <taxon>Rotifera</taxon>
        <taxon>Eurotatoria</taxon>
        <taxon>Bdelloidea</taxon>
        <taxon>Philodinida</taxon>
        <taxon>Philodinidae</taxon>
        <taxon>Rotaria</taxon>
    </lineage>
</organism>
<dbReference type="Proteomes" id="UP000663874">
    <property type="component" value="Unassembled WGS sequence"/>
</dbReference>
<evidence type="ECO:0000313" key="2">
    <source>
        <dbReference type="Proteomes" id="UP000663874"/>
    </source>
</evidence>
<sequence>MDKDKFIFDDKCIIKYDQSTELESGMIGKRINGDIDEILVYDGVSLDDVNYKSV</sequence>
<evidence type="ECO:0000313" key="1">
    <source>
        <dbReference type="EMBL" id="CAF4260233.1"/>
    </source>
</evidence>
<dbReference type="AlphaFoldDB" id="A0A820FE01"/>
<accession>A0A820FE01</accession>
<dbReference type="EMBL" id="CAJOBE010023976">
    <property type="protein sequence ID" value="CAF4260233.1"/>
    <property type="molecule type" value="Genomic_DNA"/>
</dbReference>
<comment type="caution">
    <text evidence="1">The sequence shown here is derived from an EMBL/GenBank/DDBJ whole genome shotgun (WGS) entry which is preliminary data.</text>
</comment>
<feature type="non-terminal residue" evidence="1">
    <location>
        <position position="54"/>
    </location>
</feature>
<name>A0A820FE01_9BILA</name>